<reference evidence="2" key="1">
    <citation type="submission" date="2023-05" db="EMBL/GenBank/DDBJ databases">
        <title>Anaerotaeda fermentans gen. nov., sp. nov., a novel anaerobic planctomycete of the new family within the order Sedimentisphaerales isolated from Taman Peninsula, Russia.</title>
        <authorList>
            <person name="Khomyakova M.A."/>
            <person name="Merkel A.Y."/>
            <person name="Slobodkin A.I."/>
        </authorList>
    </citation>
    <scope>NUCLEOTIDE SEQUENCE</scope>
    <source>
        <strain evidence="2">M17dextr</strain>
    </source>
</reference>
<comment type="caution">
    <text evidence="2">The sequence shown here is derived from an EMBL/GenBank/DDBJ whole genome shotgun (WGS) entry which is preliminary data.</text>
</comment>
<gene>
    <name evidence="2" type="ORF">QJ522_04890</name>
</gene>
<evidence type="ECO:0000256" key="1">
    <source>
        <dbReference type="SAM" id="Phobius"/>
    </source>
</evidence>
<feature type="transmembrane region" description="Helical" evidence="1">
    <location>
        <begin position="405"/>
        <end position="425"/>
    </location>
</feature>
<keyword evidence="1" id="KW-0472">Membrane</keyword>
<feature type="transmembrane region" description="Helical" evidence="1">
    <location>
        <begin position="375"/>
        <end position="398"/>
    </location>
</feature>
<dbReference type="RefSeq" id="WP_349243776.1">
    <property type="nucleotide sequence ID" value="NZ_JASCXX010000004.1"/>
</dbReference>
<dbReference type="Proteomes" id="UP001431776">
    <property type="component" value="Unassembled WGS sequence"/>
</dbReference>
<keyword evidence="3" id="KW-1185">Reference proteome</keyword>
<name>A0AAW6TUS4_9BACT</name>
<feature type="transmembrane region" description="Helical" evidence="1">
    <location>
        <begin position="111"/>
        <end position="136"/>
    </location>
</feature>
<protein>
    <recommendedName>
        <fullName evidence="4">ABC transporter permease</fullName>
    </recommendedName>
</protein>
<feature type="transmembrane region" description="Helical" evidence="1">
    <location>
        <begin position="297"/>
        <end position="319"/>
    </location>
</feature>
<dbReference type="EMBL" id="JASCXX010000004">
    <property type="protein sequence ID" value="MDI6448370.1"/>
    <property type="molecule type" value="Genomic_DNA"/>
</dbReference>
<feature type="transmembrane region" description="Helical" evidence="1">
    <location>
        <begin position="42"/>
        <end position="62"/>
    </location>
</feature>
<evidence type="ECO:0008006" key="4">
    <source>
        <dbReference type="Google" id="ProtNLM"/>
    </source>
</evidence>
<evidence type="ECO:0000313" key="3">
    <source>
        <dbReference type="Proteomes" id="UP001431776"/>
    </source>
</evidence>
<organism evidence="2 3">
    <name type="scientific">Anaerobaca lacustris</name>
    <dbReference type="NCBI Taxonomy" id="3044600"/>
    <lineage>
        <taxon>Bacteria</taxon>
        <taxon>Pseudomonadati</taxon>
        <taxon>Planctomycetota</taxon>
        <taxon>Phycisphaerae</taxon>
        <taxon>Sedimentisphaerales</taxon>
        <taxon>Anaerobacaceae</taxon>
        <taxon>Anaerobaca</taxon>
    </lineage>
</organism>
<keyword evidence="1" id="KW-0812">Transmembrane</keyword>
<accession>A0AAW6TUS4</accession>
<feature type="transmembrane region" description="Helical" evidence="1">
    <location>
        <begin position="437"/>
        <end position="457"/>
    </location>
</feature>
<feature type="transmembrane region" description="Helical" evidence="1">
    <location>
        <begin position="331"/>
        <end position="355"/>
    </location>
</feature>
<evidence type="ECO:0000313" key="2">
    <source>
        <dbReference type="EMBL" id="MDI6448370.1"/>
    </source>
</evidence>
<feature type="transmembrane region" description="Helical" evidence="1">
    <location>
        <begin position="274"/>
        <end position="291"/>
    </location>
</feature>
<feature type="transmembrane region" description="Helical" evidence="1">
    <location>
        <begin position="83"/>
        <end position="105"/>
    </location>
</feature>
<dbReference type="AlphaFoldDB" id="A0AAW6TUS4"/>
<proteinExistence type="predicted"/>
<feature type="transmembrane region" description="Helical" evidence="1">
    <location>
        <begin position="143"/>
        <end position="164"/>
    </location>
</feature>
<keyword evidence="1" id="KW-1133">Transmembrane helix</keyword>
<feature type="transmembrane region" description="Helical" evidence="1">
    <location>
        <begin position="16"/>
        <end position="36"/>
    </location>
</feature>
<sequence length="464" mass="51168">MSVLTMNLRHLYQRRGLWLGYLMFAVFVWISLMVALDDPRAGAGTFIGLILLAFLVGMTAAVQQMEILTKPMAFCLPQHRRTVGRFILTVGVAANAAGATLFLFYPGLPFVWRLLVLGSAFAAGLVLYLAGAWWVFLVRQPMALVGFLIAVFFFGRQLGLHVRLERIVVLHPPAVMAAGVLAALAIWLYLMRADLARRNCLRPWVGFAEVFDRDKLRRSPQARSAAPWTRLKDHPRPWVQRLFLGGMTKCRPLSVARCAWGAVYSSFAVMLSQWANALFLVVVMTIFLGYLGGHLMVVLFASLPIVAGAMSLSHGALYSSLLTAGGRRERFCATLAVAATGAVLVTVFMALVAALSVPLASLLPDFHVYGQRLTYHVISAQVFYGPWVLLPIAATIHLVFYRRPILSMILLMALIYAVVLTAELLSRDLRPLANAPAAGTLAALCWLVFILALSRIAHRRPLVR</sequence>
<feature type="transmembrane region" description="Helical" evidence="1">
    <location>
        <begin position="170"/>
        <end position="190"/>
    </location>
</feature>